<feature type="transmembrane region" description="Helical" evidence="8">
    <location>
        <begin position="7"/>
        <end position="27"/>
    </location>
</feature>
<feature type="transmembrane region" description="Helical" evidence="8">
    <location>
        <begin position="93"/>
        <end position="113"/>
    </location>
</feature>
<name>A0A326UCC2_THEHA</name>
<comment type="subcellular location">
    <subcellularLocation>
        <location evidence="1">Cell membrane</location>
        <topology evidence="1">Multi-pass membrane protein</topology>
    </subcellularLocation>
</comment>
<dbReference type="PANTHER" id="PTHR30472">
    <property type="entry name" value="FERRIC ENTEROBACTIN TRANSPORT SYSTEM PERMEASE PROTEIN"/>
    <property type="match status" value="1"/>
</dbReference>
<dbReference type="SUPFAM" id="SSF81345">
    <property type="entry name" value="ABC transporter involved in vitamin B12 uptake, BtuC"/>
    <property type="match status" value="1"/>
</dbReference>
<keyword evidence="7 8" id="KW-0472">Membrane</keyword>
<gene>
    <name evidence="9" type="ORF">EI42_01285</name>
</gene>
<feature type="transmembrane region" description="Helical" evidence="8">
    <location>
        <begin position="202"/>
        <end position="227"/>
    </location>
</feature>
<dbReference type="InterPro" id="IPR000522">
    <property type="entry name" value="ABC_transptr_permease_BtuC"/>
</dbReference>
<protein>
    <submittedName>
        <fullName evidence="9">Iron complex transport system permease protein</fullName>
    </submittedName>
</protein>
<evidence type="ECO:0000256" key="3">
    <source>
        <dbReference type="ARBA" id="ARBA00022448"/>
    </source>
</evidence>
<dbReference type="AlphaFoldDB" id="A0A326UCC2"/>
<dbReference type="RefSeq" id="WP_111320003.1">
    <property type="nucleotide sequence ID" value="NZ_BIFX01000001.1"/>
</dbReference>
<dbReference type="FunFam" id="1.10.3470.10:FF:000001">
    <property type="entry name" value="Vitamin B12 ABC transporter permease BtuC"/>
    <property type="match status" value="1"/>
</dbReference>
<proteinExistence type="inferred from homology"/>
<evidence type="ECO:0000256" key="5">
    <source>
        <dbReference type="ARBA" id="ARBA00022692"/>
    </source>
</evidence>
<dbReference type="InterPro" id="IPR037294">
    <property type="entry name" value="ABC_BtuC-like"/>
</dbReference>
<feature type="transmembrane region" description="Helical" evidence="8">
    <location>
        <begin position="157"/>
        <end position="177"/>
    </location>
</feature>
<dbReference type="Gene3D" id="1.10.3470.10">
    <property type="entry name" value="ABC transporter involved in vitamin B12 uptake, BtuC"/>
    <property type="match status" value="1"/>
</dbReference>
<dbReference type="PANTHER" id="PTHR30472:SF23">
    <property type="entry name" value="IRON-UPTAKE SYSTEM PERMEASE PROTEIN FEUC"/>
    <property type="match status" value="1"/>
</dbReference>
<organism evidence="9 10">
    <name type="scientific">Thermosporothrix hazakensis</name>
    <dbReference type="NCBI Taxonomy" id="644383"/>
    <lineage>
        <taxon>Bacteria</taxon>
        <taxon>Bacillati</taxon>
        <taxon>Chloroflexota</taxon>
        <taxon>Ktedonobacteria</taxon>
        <taxon>Ktedonobacterales</taxon>
        <taxon>Thermosporotrichaceae</taxon>
        <taxon>Thermosporothrix</taxon>
    </lineage>
</organism>
<keyword evidence="3" id="KW-0813">Transport</keyword>
<keyword evidence="10" id="KW-1185">Reference proteome</keyword>
<evidence type="ECO:0000256" key="7">
    <source>
        <dbReference type="ARBA" id="ARBA00023136"/>
    </source>
</evidence>
<dbReference type="Pfam" id="PF01032">
    <property type="entry name" value="FecCD"/>
    <property type="match status" value="1"/>
</dbReference>
<feature type="transmembrane region" description="Helical" evidence="8">
    <location>
        <begin position="248"/>
        <end position="276"/>
    </location>
</feature>
<dbReference type="GO" id="GO:0022857">
    <property type="term" value="F:transmembrane transporter activity"/>
    <property type="evidence" value="ECO:0007669"/>
    <property type="project" value="InterPro"/>
</dbReference>
<keyword evidence="4" id="KW-1003">Cell membrane</keyword>
<dbReference type="OrthoDB" id="9792889at2"/>
<dbReference type="GO" id="GO:0033214">
    <property type="term" value="P:siderophore-iron import into cell"/>
    <property type="evidence" value="ECO:0007669"/>
    <property type="project" value="TreeGrafter"/>
</dbReference>
<comment type="similarity">
    <text evidence="2">Belongs to the binding-protein-dependent transport system permease family. FecCD subfamily.</text>
</comment>
<sequence>MSKARYAFPLVVLGFALLILLTIYISLTNGVYDISPWDLIQTMLGMNDNADKVLVLTEFRLPRIIMAALVGTGLAVAGAIIQGVTRNDLADPGILGINAGASTAIALFIFFLRGNLSNLGMFEQFAMPFFGLLGGILAAVLIYLFSYKNGTLPVERLILSGIAVGSGLSAISVYLTLKMNTQDFEMVVTWTAGSIWNANFDYILVMLCGLLLILPVLFISAHMLNIFHLDENSIKSLGVLPDRLRMGFLLGSIALVSLCVAASGGIGFVGLVAPHIARRLVGMSFQRLVPVAALVGTALVMISDFLARTILQPTEIPVGMLISLIGVPYFLYLLYRTYK</sequence>
<evidence type="ECO:0000256" key="4">
    <source>
        <dbReference type="ARBA" id="ARBA00022475"/>
    </source>
</evidence>
<dbReference type="EMBL" id="QKUF01000002">
    <property type="protein sequence ID" value="PZW34448.1"/>
    <property type="molecule type" value="Genomic_DNA"/>
</dbReference>
<dbReference type="GO" id="GO:0005886">
    <property type="term" value="C:plasma membrane"/>
    <property type="evidence" value="ECO:0007669"/>
    <property type="project" value="UniProtKB-SubCell"/>
</dbReference>
<evidence type="ECO:0000256" key="6">
    <source>
        <dbReference type="ARBA" id="ARBA00022989"/>
    </source>
</evidence>
<keyword evidence="6 8" id="KW-1133">Transmembrane helix</keyword>
<evidence type="ECO:0000256" key="1">
    <source>
        <dbReference type="ARBA" id="ARBA00004651"/>
    </source>
</evidence>
<feature type="transmembrane region" description="Helical" evidence="8">
    <location>
        <begin position="125"/>
        <end position="145"/>
    </location>
</feature>
<accession>A0A326UCC2</accession>
<feature type="transmembrane region" description="Helical" evidence="8">
    <location>
        <begin position="318"/>
        <end position="335"/>
    </location>
</feature>
<dbReference type="CDD" id="cd06550">
    <property type="entry name" value="TM_ABC_iron-siderophores_like"/>
    <property type="match status" value="1"/>
</dbReference>
<evidence type="ECO:0000256" key="2">
    <source>
        <dbReference type="ARBA" id="ARBA00007935"/>
    </source>
</evidence>
<comment type="caution">
    <text evidence="9">The sequence shown here is derived from an EMBL/GenBank/DDBJ whole genome shotgun (WGS) entry which is preliminary data.</text>
</comment>
<feature type="transmembrane region" description="Helical" evidence="8">
    <location>
        <begin position="288"/>
        <end position="306"/>
    </location>
</feature>
<evidence type="ECO:0000256" key="8">
    <source>
        <dbReference type="SAM" id="Phobius"/>
    </source>
</evidence>
<feature type="transmembrane region" description="Helical" evidence="8">
    <location>
        <begin position="64"/>
        <end position="81"/>
    </location>
</feature>
<keyword evidence="5 8" id="KW-0812">Transmembrane</keyword>
<evidence type="ECO:0000313" key="10">
    <source>
        <dbReference type="Proteomes" id="UP000248806"/>
    </source>
</evidence>
<evidence type="ECO:0000313" key="9">
    <source>
        <dbReference type="EMBL" id="PZW34448.1"/>
    </source>
</evidence>
<reference evidence="9 10" key="1">
    <citation type="submission" date="2018-06" db="EMBL/GenBank/DDBJ databases">
        <title>Genomic Encyclopedia of Archaeal and Bacterial Type Strains, Phase II (KMG-II): from individual species to whole genera.</title>
        <authorList>
            <person name="Goeker M."/>
        </authorList>
    </citation>
    <scope>NUCLEOTIDE SEQUENCE [LARGE SCALE GENOMIC DNA]</scope>
    <source>
        <strain evidence="9 10">ATCC BAA-1881</strain>
    </source>
</reference>
<dbReference type="Proteomes" id="UP000248806">
    <property type="component" value="Unassembled WGS sequence"/>
</dbReference>